<dbReference type="Gene3D" id="3.90.260.10">
    <property type="entry name" value="Transglutaminase-like"/>
    <property type="match status" value="1"/>
</dbReference>
<dbReference type="PANTHER" id="PTHR11590:SF40">
    <property type="entry name" value="HEMOCYTE PROTEIN-GLUTAMINE GAMMA-GLUTAMYLTRANSFERASE-LIKE PROTEIN"/>
    <property type="match status" value="1"/>
</dbReference>
<dbReference type="GO" id="GO:0003810">
    <property type="term" value="F:protein-glutamine gamma-glutamyltransferase activity"/>
    <property type="evidence" value="ECO:0007669"/>
    <property type="project" value="InterPro"/>
</dbReference>
<dbReference type="SMART" id="SM00460">
    <property type="entry name" value="TGc"/>
    <property type="match status" value="1"/>
</dbReference>
<reference evidence="3 4" key="1">
    <citation type="submission" date="2019-01" db="EMBL/GenBank/DDBJ databases">
        <title>A draft genome assembly of the solar-powered sea slug Elysia chlorotica.</title>
        <authorList>
            <person name="Cai H."/>
            <person name="Li Q."/>
            <person name="Fang X."/>
            <person name="Li J."/>
            <person name="Curtis N.E."/>
            <person name="Altenburger A."/>
            <person name="Shibata T."/>
            <person name="Feng M."/>
            <person name="Maeda T."/>
            <person name="Schwartz J.A."/>
            <person name="Shigenobu S."/>
            <person name="Lundholm N."/>
            <person name="Nishiyama T."/>
            <person name="Yang H."/>
            <person name="Hasebe M."/>
            <person name="Li S."/>
            <person name="Pierce S.K."/>
            <person name="Wang J."/>
        </authorList>
    </citation>
    <scope>NUCLEOTIDE SEQUENCE [LARGE SCALE GENOMIC DNA]</scope>
    <source>
        <strain evidence="3">EC2010</strain>
        <tissue evidence="3">Whole organism of an adult</tissue>
    </source>
</reference>
<dbReference type="OrthoDB" id="437511at2759"/>
<dbReference type="FunFam" id="3.90.260.10:FF:000002">
    <property type="entry name" value="Erythrocyte membrane protein band 4.2"/>
    <property type="match status" value="1"/>
</dbReference>
<dbReference type="InterPro" id="IPR050779">
    <property type="entry name" value="Transglutaminase"/>
</dbReference>
<dbReference type="InterPro" id="IPR001102">
    <property type="entry name" value="Transglutaminase_N"/>
</dbReference>
<dbReference type="STRING" id="188477.A0A3S1BF43"/>
<dbReference type="InterPro" id="IPR014756">
    <property type="entry name" value="Ig_E-set"/>
</dbReference>
<keyword evidence="4" id="KW-1185">Reference proteome</keyword>
<dbReference type="SUPFAM" id="SSF54001">
    <property type="entry name" value="Cysteine proteinases"/>
    <property type="match status" value="1"/>
</dbReference>
<comment type="similarity">
    <text evidence="1">Belongs to the transglutaminase superfamily. Transglutaminase family.</text>
</comment>
<dbReference type="Proteomes" id="UP000271974">
    <property type="component" value="Unassembled WGS sequence"/>
</dbReference>
<evidence type="ECO:0000313" key="3">
    <source>
        <dbReference type="EMBL" id="RUS86844.1"/>
    </source>
</evidence>
<feature type="domain" description="Transglutaminase-like" evidence="2">
    <location>
        <begin position="470"/>
        <end position="582"/>
    </location>
</feature>
<comment type="caution">
    <text evidence="3">The sequence shown here is derived from an EMBL/GenBank/DDBJ whole genome shotgun (WGS) entry which is preliminary data.</text>
</comment>
<dbReference type="PANTHER" id="PTHR11590">
    <property type="entry name" value="PROTEIN-GLUTAMINE GAMMA-GLUTAMYLTRANSFERASE"/>
    <property type="match status" value="1"/>
</dbReference>
<dbReference type="EMBL" id="RQTK01000126">
    <property type="protein sequence ID" value="RUS86844.1"/>
    <property type="molecule type" value="Genomic_DNA"/>
</dbReference>
<evidence type="ECO:0000256" key="1">
    <source>
        <dbReference type="ARBA" id="ARBA00005968"/>
    </source>
</evidence>
<dbReference type="Pfam" id="PF01841">
    <property type="entry name" value="Transglut_core"/>
    <property type="match status" value="1"/>
</dbReference>
<accession>A0A3S1BF43</accession>
<evidence type="ECO:0000259" key="2">
    <source>
        <dbReference type="SMART" id="SM00460"/>
    </source>
</evidence>
<name>A0A3S1BF43_ELYCH</name>
<dbReference type="Gene3D" id="2.60.40.10">
    <property type="entry name" value="Immunoglobulins"/>
    <property type="match status" value="3"/>
</dbReference>
<proteinExistence type="inferred from homology"/>
<dbReference type="AlphaFoldDB" id="A0A3S1BF43"/>
<dbReference type="SUPFAM" id="SSF81296">
    <property type="entry name" value="E set domains"/>
    <property type="match status" value="1"/>
</dbReference>
<sequence length="933" mass="105585">MKLLRVEIKSSLRSLRSRFAKMYRRMYGLPKYQGKAFSVFPTKPKRSSESRIVENSLKDASGTQGQPLSYCFRPRRWPRPSERDSSVWEGLLAPESLDKLRELRAQREKPAPPSLDDSNLASVKAECLLVEDLDLHVRENAEEHHTDLFECTDRDQDPQLVDECLLVEDLDLHVRENAEEHHTDLFECTDRDQDPQLVVRRGQEFKLTLTFQRPWNSELDDMHLVFWIGGEPNPQKGTYVDMKLEEGKDIGYMDDLAYRALQSSDTLFFNIISNTTTTSLLPQTNHPREWGARILSQSENSLTVGVYSPPDVIVGEWEYAVRTIKVKDGKDENYECEGSEEVIILLNPWCQDDQVYMEDTDYLKEYILNQVGLVFCGSYHSIQSKPWSYDQFLEGILDASLHLLRKANDFEVSASMGDPVYIARALSRIMNNLGDCGVLEGRWDGEYSDGTRPVSWMGSAPILTEYMEKGQPVKYGQCWVFPGWAAPPSSLSTWRRASPLMARALGLPCRSVTNFSSAHDTDLTMTIDRYVDDNGDEVENKNNDSVWNFHVWNDVWMLRPDLDRLTGKKGKYDGWHAVDATPQELTVFQCGPSPLAAIKEGDVHIGYDTKFIFAEVNAEYCNWKDGSPPVLISSNSNRVGRKISTKLPTGGFVGYYNGIDEGVRQDLTDQYKNPEGSMTERVIVKKATRKGKLGNYLFKNNTDVQISFDELDERPRVGQDVTLKVSARNTGSETRSVSLRITVRPINYWGAFRGKDVIATKLFDKEPLEAGQTRSFELTVGADDILRLCDESLSMKVMALCSVQGFKEPLFHSDELAIKTPGIRCSGPSGSVDAGETVDLEMTLKNPLSKQALTGCKLKIQGTVLVDDDRFTHKHARYTADLDDLQPGEVRTVSVKIRPTLLPKNSQEREVNVGLETRELPDFVGNLHIDLNI</sequence>
<dbReference type="InterPro" id="IPR036238">
    <property type="entry name" value="Transglutaminase_C_sf"/>
</dbReference>
<evidence type="ECO:0000313" key="4">
    <source>
        <dbReference type="Proteomes" id="UP000271974"/>
    </source>
</evidence>
<dbReference type="InterPro" id="IPR036985">
    <property type="entry name" value="Transglutaminase-like_sf"/>
</dbReference>
<dbReference type="SUPFAM" id="SSF49309">
    <property type="entry name" value="Transglutaminase, two C-terminal domains"/>
    <property type="match status" value="1"/>
</dbReference>
<dbReference type="InterPro" id="IPR013783">
    <property type="entry name" value="Ig-like_fold"/>
</dbReference>
<dbReference type="InterPro" id="IPR038765">
    <property type="entry name" value="Papain-like_cys_pep_sf"/>
</dbReference>
<organism evidence="3 4">
    <name type="scientific">Elysia chlorotica</name>
    <name type="common">Eastern emerald elysia</name>
    <name type="synonym">Sea slug</name>
    <dbReference type="NCBI Taxonomy" id="188477"/>
    <lineage>
        <taxon>Eukaryota</taxon>
        <taxon>Metazoa</taxon>
        <taxon>Spiralia</taxon>
        <taxon>Lophotrochozoa</taxon>
        <taxon>Mollusca</taxon>
        <taxon>Gastropoda</taxon>
        <taxon>Heterobranchia</taxon>
        <taxon>Euthyneura</taxon>
        <taxon>Panpulmonata</taxon>
        <taxon>Sacoglossa</taxon>
        <taxon>Placobranchoidea</taxon>
        <taxon>Plakobranchidae</taxon>
        <taxon>Elysia</taxon>
    </lineage>
</organism>
<dbReference type="InterPro" id="IPR002931">
    <property type="entry name" value="Transglutaminase-like"/>
</dbReference>
<protein>
    <recommendedName>
        <fullName evidence="2">Transglutaminase-like domain-containing protein</fullName>
    </recommendedName>
</protein>
<dbReference type="Pfam" id="PF00868">
    <property type="entry name" value="Transglut_N"/>
    <property type="match status" value="1"/>
</dbReference>
<gene>
    <name evidence="3" type="ORF">EGW08_005381</name>
</gene>